<evidence type="ECO:0000313" key="2">
    <source>
        <dbReference type="EMBL" id="AOM40536.1"/>
    </source>
</evidence>
<dbReference type="KEGG" id="xho:A9255_08020"/>
<dbReference type="InterPro" id="IPR051703">
    <property type="entry name" value="NF-kappa-B_Signaling_Reg"/>
</dbReference>
<proteinExistence type="predicted"/>
<keyword evidence="3" id="KW-0269">Exonuclease</keyword>
<evidence type="ECO:0000313" key="3">
    <source>
        <dbReference type="EMBL" id="PHM56517.1"/>
    </source>
</evidence>
<dbReference type="STRING" id="351679.A9255_08020"/>
<reference evidence="3 5" key="2">
    <citation type="journal article" date="2017" name="Nat. Microbiol.">
        <title>Natural product diversity associated with the nematode symbionts Photorhabdus and Xenorhabdus.</title>
        <authorList>
            <person name="Tobias N.J."/>
            <person name="Wolff H."/>
            <person name="Djahanschiri B."/>
            <person name="Grundmann F."/>
            <person name="Kronenwerth M."/>
            <person name="Shi Y.M."/>
            <person name="Simonyi S."/>
            <person name="Grun P."/>
            <person name="Shapiro-Ilan D."/>
            <person name="Pidot S.J."/>
            <person name="Stinear T.P."/>
            <person name="Ebersberger I."/>
            <person name="Bode H.B."/>
        </authorList>
    </citation>
    <scope>NUCLEOTIDE SEQUENCE [LARGE SCALE GENOMIC DNA]</scope>
    <source>
        <strain evidence="3 5">DSM 17903</strain>
    </source>
</reference>
<dbReference type="AlphaFoldDB" id="A0A2G0QBA2"/>
<feature type="domain" description="YqaJ viral recombinase" evidence="1">
    <location>
        <begin position="7"/>
        <end position="148"/>
    </location>
</feature>
<dbReference type="Proteomes" id="UP000225433">
    <property type="component" value="Unassembled WGS sequence"/>
</dbReference>
<dbReference type="GO" id="GO:0004527">
    <property type="term" value="F:exonuclease activity"/>
    <property type="evidence" value="ECO:0007669"/>
    <property type="project" value="UniProtKB-KW"/>
</dbReference>
<dbReference type="SUPFAM" id="SSF52980">
    <property type="entry name" value="Restriction endonuclease-like"/>
    <property type="match status" value="1"/>
</dbReference>
<dbReference type="EMBL" id="NJAI01000002">
    <property type="protein sequence ID" value="PHM56517.1"/>
    <property type="molecule type" value="Genomic_DNA"/>
</dbReference>
<evidence type="ECO:0000259" key="1">
    <source>
        <dbReference type="Pfam" id="PF09588"/>
    </source>
</evidence>
<keyword evidence="3" id="KW-0378">Hydrolase</keyword>
<dbReference type="Pfam" id="PF09588">
    <property type="entry name" value="YqaJ"/>
    <property type="match status" value="1"/>
</dbReference>
<dbReference type="InterPro" id="IPR017482">
    <property type="entry name" value="Lambda-type_endonuclease"/>
</dbReference>
<reference evidence="2 4" key="1">
    <citation type="submission" date="2016-06" db="EMBL/GenBank/DDBJ databases">
        <title>Bacterial characters and pathogenicity of Xenorhabdus hominickii from an entomopathogenic nematode, Steinernema monticolum.</title>
        <authorList>
            <person name="Park Y."/>
            <person name="Kim Y."/>
        </authorList>
    </citation>
    <scope>NUCLEOTIDE SEQUENCE [LARGE SCALE GENOMIC DNA]</scope>
    <source>
        <strain evidence="2 4">ANU1</strain>
    </source>
</reference>
<dbReference type="PANTHER" id="PTHR46609:SF6">
    <property type="entry name" value="EXONUCLEASE, PHAGE-TYPE_RECB, C-TERMINAL DOMAIN-CONTAINING PROTEIN-RELATED"/>
    <property type="match status" value="1"/>
</dbReference>
<dbReference type="InterPro" id="IPR019080">
    <property type="entry name" value="YqaJ_viral_recombinase"/>
</dbReference>
<dbReference type="Gene3D" id="3.90.320.10">
    <property type="match status" value="1"/>
</dbReference>
<gene>
    <name evidence="2" type="ORF">A9255_08020</name>
    <name evidence="3" type="ORF">Xhom_02010</name>
</gene>
<evidence type="ECO:0000313" key="5">
    <source>
        <dbReference type="Proteomes" id="UP000225433"/>
    </source>
</evidence>
<dbReference type="InterPro" id="IPR011604">
    <property type="entry name" value="PDDEXK-like_dom_sf"/>
</dbReference>
<keyword evidence="4" id="KW-1185">Reference proteome</keyword>
<dbReference type="EMBL" id="CP016176">
    <property type="protein sequence ID" value="AOM40536.1"/>
    <property type="molecule type" value="Genomic_DNA"/>
</dbReference>
<dbReference type="PANTHER" id="PTHR46609">
    <property type="entry name" value="EXONUCLEASE, PHAGE-TYPE/RECB, C-TERMINAL DOMAIN-CONTAINING PROTEIN"/>
    <property type="match status" value="1"/>
</dbReference>
<dbReference type="RefSeq" id="WP_069316252.1">
    <property type="nucleotide sequence ID" value="NZ_CAWNQJ010000046.1"/>
</dbReference>
<dbReference type="InterPro" id="IPR011335">
    <property type="entry name" value="Restrct_endonuc-II-like"/>
</dbReference>
<organism evidence="3 5">
    <name type="scientific">Xenorhabdus hominickii</name>
    <dbReference type="NCBI Taxonomy" id="351679"/>
    <lineage>
        <taxon>Bacteria</taxon>
        <taxon>Pseudomonadati</taxon>
        <taxon>Pseudomonadota</taxon>
        <taxon>Gammaproteobacteria</taxon>
        <taxon>Enterobacterales</taxon>
        <taxon>Morganellaceae</taxon>
        <taxon>Xenorhabdus</taxon>
    </lineage>
</organism>
<name>A0A2G0QBA2_XENHO</name>
<sequence>MEQRTDEWYQARLGKVTASGLANVMAKTKSGAAASRHNYMTKLICEHFTGKYEEGFKSTAMERGNELEPVAREMYCLNEFDATVQEVGFVDHPTIELFGASPDGLVNGDGLLEIKCPNTWTHLDTIKTGLPKREYLLQMHAQMMCTGRKWCDFISYDDRLPPNLSYFKTRILFNEELAKEIEKEVLFFVDELKDAIRNIALLGGDTNDRGTE</sequence>
<protein>
    <submittedName>
        <fullName evidence="3">Exonuclease</fullName>
    </submittedName>
</protein>
<evidence type="ECO:0000313" key="4">
    <source>
        <dbReference type="Proteomes" id="UP000094600"/>
    </source>
</evidence>
<keyword evidence="3" id="KW-0540">Nuclease</keyword>
<dbReference type="OrthoDB" id="1245848at2"/>
<dbReference type="Proteomes" id="UP000094600">
    <property type="component" value="Chromosome"/>
</dbReference>
<accession>A0A2G0QBA2</accession>
<dbReference type="CDD" id="cd22343">
    <property type="entry name" value="PDDEXK_lambda_exonuclease-like"/>
    <property type="match status" value="1"/>
</dbReference>
<dbReference type="NCBIfam" id="TIGR03033">
    <property type="entry name" value="phage_rel_nuc"/>
    <property type="match status" value="1"/>
</dbReference>